<proteinExistence type="inferred from homology"/>
<dbReference type="Proteomes" id="UP000288216">
    <property type="component" value="Unassembled WGS sequence"/>
</dbReference>
<dbReference type="PANTHER" id="PTHR31366">
    <property type="entry name" value="UPF0739 PROTEIN C1ORF74"/>
    <property type="match status" value="1"/>
</dbReference>
<comment type="similarity">
    <text evidence="1">Belongs to the UPF0739 family.</text>
</comment>
<name>A0A401Q7M2_SCYTO</name>
<accession>A0A401Q7M2</accession>
<dbReference type="Pfam" id="PF14953">
    <property type="entry name" value="DUF4504"/>
    <property type="match status" value="1"/>
</dbReference>
<dbReference type="OrthoDB" id="10056365at2759"/>
<organism evidence="2 3">
    <name type="scientific">Scyliorhinus torazame</name>
    <name type="common">Cloudy catshark</name>
    <name type="synonym">Catulus torazame</name>
    <dbReference type="NCBI Taxonomy" id="75743"/>
    <lineage>
        <taxon>Eukaryota</taxon>
        <taxon>Metazoa</taxon>
        <taxon>Chordata</taxon>
        <taxon>Craniata</taxon>
        <taxon>Vertebrata</taxon>
        <taxon>Chondrichthyes</taxon>
        <taxon>Elasmobranchii</taxon>
        <taxon>Galeomorphii</taxon>
        <taxon>Galeoidea</taxon>
        <taxon>Carcharhiniformes</taxon>
        <taxon>Scyliorhinidae</taxon>
        <taxon>Scyliorhinus</taxon>
    </lineage>
</organism>
<dbReference type="EMBL" id="BFAA01022787">
    <property type="protein sequence ID" value="GCB81395.1"/>
    <property type="molecule type" value="Genomic_DNA"/>
</dbReference>
<dbReference type="PANTHER" id="PTHR31366:SF2">
    <property type="entry name" value="UPF0739 PROTEIN C1ORF74"/>
    <property type="match status" value="1"/>
</dbReference>
<evidence type="ECO:0000313" key="2">
    <source>
        <dbReference type="EMBL" id="GCB81395.1"/>
    </source>
</evidence>
<dbReference type="InterPro" id="IPR027850">
    <property type="entry name" value="DUF4504"/>
</dbReference>
<dbReference type="STRING" id="75743.A0A401Q7M2"/>
<feature type="non-terminal residue" evidence="2">
    <location>
        <position position="1"/>
    </location>
</feature>
<dbReference type="AlphaFoldDB" id="A0A401Q7M2"/>
<keyword evidence="3" id="KW-1185">Reference proteome</keyword>
<evidence type="ECO:0000256" key="1">
    <source>
        <dbReference type="ARBA" id="ARBA00007065"/>
    </source>
</evidence>
<reference evidence="2 3" key="1">
    <citation type="journal article" date="2018" name="Nat. Ecol. Evol.">
        <title>Shark genomes provide insights into elasmobranch evolution and the origin of vertebrates.</title>
        <authorList>
            <person name="Hara Y"/>
            <person name="Yamaguchi K"/>
            <person name="Onimaru K"/>
            <person name="Kadota M"/>
            <person name="Koyanagi M"/>
            <person name="Keeley SD"/>
            <person name="Tatsumi K"/>
            <person name="Tanaka K"/>
            <person name="Motone F"/>
            <person name="Kageyama Y"/>
            <person name="Nozu R"/>
            <person name="Adachi N"/>
            <person name="Nishimura O"/>
            <person name="Nakagawa R"/>
            <person name="Tanegashima C"/>
            <person name="Kiyatake I"/>
            <person name="Matsumoto R"/>
            <person name="Murakumo K"/>
            <person name="Nishida K"/>
            <person name="Terakita A"/>
            <person name="Kuratani S"/>
            <person name="Sato K"/>
            <person name="Hyodo S Kuraku.S."/>
        </authorList>
    </citation>
    <scope>NUCLEOTIDE SEQUENCE [LARGE SCALE GENOMIC DNA]</scope>
</reference>
<gene>
    <name evidence="2" type="ORF">scyTo_0022501</name>
</gene>
<comment type="caution">
    <text evidence="2">The sequence shown here is derived from an EMBL/GenBank/DDBJ whole genome shotgun (WGS) entry which is preliminary data.</text>
</comment>
<sequence>NYCVIKMDTVLKEQLVFAVQKTLRIKERKPFSELRCLNLFAEILTVDCELKPTFLFDYSPARAEQIQKYVQELQKTGLLSRDLHILSIEDNTLIVNLNKTIKHLERTLQENGLPIIDVSSNWDNPRRAEACVTEQVKVQLELILKHLKSQVVQRGKRESGTVSESAIFSSEWNLCTLFGFLLGFPVSYWFDFKKSFENCLSMAELRVFSVSAFCPRISKNLKHQMYSFSVPEILYLDFQNTIERWNRDLMFDFNMQSSFSEFSISINIAREPAIIL</sequence>
<protein>
    <submittedName>
        <fullName evidence="2">Uncharacterized protein</fullName>
    </submittedName>
</protein>
<evidence type="ECO:0000313" key="3">
    <source>
        <dbReference type="Proteomes" id="UP000288216"/>
    </source>
</evidence>
<dbReference type="OMA" id="PATIESH"/>